<evidence type="ECO:0000313" key="9">
    <source>
        <dbReference type="Proteomes" id="UP001204579"/>
    </source>
</evidence>
<dbReference type="RefSeq" id="WP_018710823.1">
    <property type="nucleotide sequence ID" value="NZ_CALULB010000003.1"/>
</dbReference>
<keyword evidence="9" id="KW-1185">Reference proteome</keyword>
<evidence type="ECO:0000256" key="4">
    <source>
        <dbReference type="ARBA" id="ARBA00022989"/>
    </source>
</evidence>
<dbReference type="AlphaFoldDB" id="A0AAW5N781"/>
<gene>
    <name evidence="8" type="ORF">NW209_07000</name>
</gene>
<evidence type="ECO:0000256" key="2">
    <source>
        <dbReference type="ARBA" id="ARBA00022475"/>
    </source>
</evidence>
<evidence type="ECO:0000256" key="6">
    <source>
        <dbReference type="SAM" id="Phobius"/>
    </source>
</evidence>
<dbReference type="InterPro" id="IPR037185">
    <property type="entry name" value="EmrE-like"/>
</dbReference>
<comment type="subcellular location">
    <subcellularLocation>
        <location evidence="1">Cell membrane</location>
        <topology evidence="1">Multi-pass membrane protein</topology>
    </subcellularLocation>
</comment>
<keyword evidence="5 6" id="KW-0472">Membrane</keyword>
<feature type="transmembrane region" description="Helical" evidence="6">
    <location>
        <begin position="217"/>
        <end position="238"/>
    </location>
</feature>
<dbReference type="GeneID" id="82444688"/>
<evidence type="ECO:0000256" key="5">
    <source>
        <dbReference type="ARBA" id="ARBA00023136"/>
    </source>
</evidence>
<proteinExistence type="predicted"/>
<keyword evidence="3 6" id="KW-0812">Transmembrane</keyword>
<dbReference type="GO" id="GO:0005886">
    <property type="term" value="C:plasma membrane"/>
    <property type="evidence" value="ECO:0007669"/>
    <property type="project" value="UniProtKB-SubCell"/>
</dbReference>
<evidence type="ECO:0000256" key="1">
    <source>
        <dbReference type="ARBA" id="ARBA00004651"/>
    </source>
</evidence>
<feature type="transmembrane region" description="Helical" evidence="6">
    <location>
        <begin position="151"/>
        <end position="173"/>
    </location>
</feature>
<feature type="transmembrane region" description="Helical" evidence="6">
    <location>
        <begin position="126"/>
        <end position="145"/>
    </location>
</feature>
<dbReference type="EMBL" id="JANRHJ010000007">
    <property type="protein sequence ID" value="MCR8873758.1"/>
    <property type="molecule type" value="Genomic_DNA"/>
</dbReference>
<organism evidence="8 9">
    <name type="scientific">Phocaeicola barnesiae</name>
    <dbReference type="NCBI Taxonomy" id="376804"/>
    <lineage>
        <taxon>Bacteria</taxon>
        <taxon>Pseudomonadati</taxon>
        <taxon>Bacteroidota</taxon>
        <taxon>Bacteroidia</taxon>
        <taxon>Bacteroidales</taxon>
        <taxon>Bacteroidaceae</taxon>
        <taxon>Phocaeicola</taxon>
    </lineage>
</organism>
<protein>
    <submittedName>
        <fullName evidence="8">DMT family transporter</fullName>
    </submittedName>
</protein>
<dbReference type="InterPro" id="IPR050638">
    <property type="entry name" value="AA-Vitamin_Transporters"/>
</dbReference>
<keyword evidence="4 6" id="KW-1133">Transmembrane helix</keyword>
<keyword evidence="2" id="KW-1003">Cell membrane</keyword>
<accession>A0AAW5N781</accession>
<name>A0AAW5N781_9BACT</name>
<dbReference type="PANTHER" id="PTHR32322:SF18">
    <property type="entry name" value="S-ADENOSYLMETHIONINE_S-ADENOSYLHOMOCYSTEINE TRANSPORTER"/>
    <property type="match status" value="1"/>
</dbReference>
<dbReference type="SUPFAM" id="SSF103481">
    <property type="entry name" value="Multidrug resistance efflux transporter EmrE"/>
    <property type="match status" value="2"/>
</dbReference>
<sequence length="318" mass="34363">MDIRIAKGHLSLLAAASMWGLMSPIGKAAMDAGITGLLLANMRMIGGAVCFWVASMFAPKEKVSSRDLQLLFFASLLGIVCNQGCFTFGLSLTSPVDASIMTTTMPIITMVLAALFLKEPVTSMKVIGIFLGSIGALVLIVSNVGNVQEGGSIGGDVLCVAAQLSFACYLTIFKKLIARYNVFTLMKWMFTYAAICFIPFSYRDFTSTDFSMFTSTVWLEVGFVVFFGTFVAYLMMVVGQKTLRPTVVSMYNYVQPVVGSSVAVFMGLATFGWVKALAAIMIFVGVYVVTQSKSRAQVLAERKQQEGLSNCGTDDEGK</sequence>
<feature type="transmembrane region" description="Helical" evidence="6">
    <location>
        <begin position="185"/>
        <end position="202"/>
    </location>
</feature>
<feature type="domain" description="EamA" evidence="7">
    <location>
        <begin position="7"/>
        <end position="140"/>
    </location>
</feature>
<evidence type="ECO:0000259" key="7">
    <source>
        <dbReference type="Pfam" id="PF00892"/>
    </source>
</evidence>
<feature type="transmembrane region" description="Helical" evidence="6">
    <location>
        <begin position="70"/>
        <end position="92"/>
    </location>
</feature>
<evidence type="ECO:0000313" key="8">
    <source>
        <dbReference type="EMBL" id="MCR8873758.1"/>
    </source>
</evidence>
<dbReference type="Proteomes" id="UP001204579">
    <property type="component" value="Unassembled WGS sequence"/>
</dbReference>
<dbReference type="PANTHER" id="PTHR32322">
    <property type="entry name" value="INNER MEMBRANE TRANSPORTER"/>
    <property type="match status" value="1"/>
</dbReference>
<feature type="transmembrane region" description="Helical" evidence="6">
    <location>
        <begin position="98"/>
        <end position="117"/>
    </location>
</feature>
<evidence type="ECO:0000256" key="3">
    <source>
        <dbReference type="ARBA" id="ARBA00022692"/>
    </source>
</evidence>
<dbReference type="InterPro" id="IPR000620">
    <property type="entry name" value="EamA_dom"/>
</dbReference>
<reference evidence="8 9" key="1">
    <citation type="submission" date="2022-08" db="EMBL/GenBank/DDBJ databases">
        <authorList>
            <person name="Zeman M."/>
            <person name="Kubasova T."/>
        </authorList>
    </citation>
    <scope>NUCLEOTIDE SEQUENCE [LARGE SCALE GENOMIC DNA]</scope>
    <source>
        <strain evidence="8 9">ET62</strain>
    </source>
</reference>
<feature type="transmembrane region" description="Helical" evidence="6">
    <location>
        <begin position="38"/>
        <end position="58"/>
    </location>
</feature>
<feature type="transmembrane region" description="Helical" evidence="6">
    <location>
        <begin position="250"/>
        <end position="267"/>
    </location>
</feature>
<comment type="caution">
    <text evidence="8">The sequence shown here is derived from an EMBL/GenBank/DDBJ whole genome shotgun (WGS) entry which is preliminary data.</text>
</comment>
<dbReference type="Pfam" id="PF00892">
    <property type="entry name" value="EamA"/>
    <property type="match status" value="2"/>
</dbReference>
<feature type="domain" description="EamA" evidence="7">
    <location>
        <begin position="155"/>
        <end position="290"/>
    </location>
</feature>